<reference evidence="2 3" key="1">
    <citation type="submission" date="2016-10" db="EMBL/GenBank/DDBJ databases">
        <authorList>
            <person name="de Groot N.N."/>
        </authorList>
    </citation>
    <scope>NUCLEOTIDE SEQUENCE [LARGE SCALE GENOMIC DNA]</scope>
    <source>
        <strain evidence="2 3">CGMCC 1.3430</strain>
    </source>
</reference>
<feature type="region of interest" description="Disordered" evidence="1">
    <location>
        <begin position="225"/>
        <end position="256"/>
    </location>
</feature>
<dbReference type="STRING" id="152573.SAMN04488051_103156"/>
<accession>A0A1H4B3P5</accession>
<gene>
    <name evidence="2" type="ORF">SAMN04488051_103156</name>
</gene>
<sequence length="256" mass="28986">MLLTLIIILVIALVIIAVIVNAVQQHRNRMAALKRAEFSKLRTILEDTEDILINAANVPMTPAISQVLLRRIAFTLKAMAELEPGSKDIKNRLNETQSRLKGFDSESAEGQVAEGISLPDDDKLLISLIQGIKKLRLILRSEHARGNVDTQVVIQEDKRLEALQLRINVESQIKRGMKARSTQMLGSARQYFEKALTALDGSPHQTEYVVTRKSEVIQSLQEISDELKNSNQRDRDKKAQQENKDLDELFAPKRKW</sequence>
<dbReference type="RefSeq" id="WP_091341371.1">
    <property type="nucleotide sequence ID" value="NZ_FNRM01000003.1"/>
</dbReference>
<evidence type="ECO:0000256" key="1">
    <source>
        <dbReference type="SAM" id="MobiDB-lite"/>
    </source>
</evidence>
<name>A0A1H4B3P5_ALKAM</name>
<dbReference type="EMBL" id="FNRM01000003">
    <property type="protein sequence ID" value="SEA42512.1"/>
    <property type="molecule type" value="Genomic_DNA"/>
</dbReference>
<dbReference type="Proteomes" id="UP000198773">
    <property type="component" value="Unassembled WGS sequence"/>
</dbReference>
<evidence type="ECO:0000313" key="2">
    <source>
        <dbReference type="EMBL" id="SEA42512.1"/>
    </source>
</evidence>
<dbReference type="AlphaFoldDB" id="A0A1H4B3P5"/>
<proteinExistence type="predicted"/>
<evidence type="ECO:0000313" key="3">
    <source>
        <dbReference type="Proteomes" id="UP000198773"/>
    </source>
</evidence>
<dbReference type="OrthoDB" id="5899712at2"/>
<evidence type="ECO:0008006" key="4">
    <source>
        <dbReference type="Google" id="ProtNLM"/>
    </source>
</evidence>
<keyword evidence="3" id="KW-1185">Reference proteome</keyword>
<protein>
    <recommendedName>
        <fullName evidence="4">DNA repair protein</fullName>
    </recommendedName>
</protein>
<organism evidence="2 3">
    <name type="scientific">Alkalimonas amylolytica</name>
    <dbReference type="NCBI Taxonomy" id="152573"/>
    <lineage>
        <taxon>Bacteria</taxon>
        <taxon>Pseudomonadati</taxon>
        <taxon>Pseudomonadota</taxon>
        <taxon>Gammaproteobacteria</taxon>
        <taxon>Alkalimonas</taxon>
    </lineage>
</organism>